<dbReference type="PROSITE" id="PS00095">
    <property type="entry name" value="C5_MTASE_2"/>
    <property type="match status" value="1"/>
</dbReference>
<evidence type="ECO:0000256" key="7">
    <source>
        <dbReference type="RuleBase" id="RU000416"/>
    </source>
</evidence>
<dbReference type="PROSITE" id="PS00094">
    <property type="entry name" value="C5_MTASE_1"/>
    <property type="match status" value="1"/>
</dbReference>
<dbReference type="RefSeq" id="WP_121172061.1">
    <property type="nucleotide sequence ID" value="NZ_RBIE01000007.1"/>
</dbReference>
<protein>
    <recommendedName>
        <fullName evidence="8">Cytosine-specific methyltransferase</fullName>
        <ecNumber evidence="8">2.1.1.37</ecNumber>
    </recommendedName>
</protein>
<accession>A0A420W584</accession>
<dbReference type="GO" id="GO:0003677">
    <property type="term" value="F:DNA binding"/>
    <property type="evidence" value="ECO:0007669"/>
    <property type="project" value="TreeGrafter"/>
</dbReference>
<dbReference type="InterPro" id="IPR031303">
    <property type="entry name" value="C5_meth_CS"/>
</dbReference>
<dbReference type="SUPFAM" id="SSF53335">
    <property type="entry name" value="S-adenosyl-L-methionine-dependent methyltransferases"/>
    <property type="match status" value="1"/>
</dbReference>
<dbReference type="PANTHER" id="PTHR10629">
    <property type="entry name" value="CYTOSINE-SPECIFIC METHYLTRANSFERASE"/>
    <property type="match status" value="1"/>
</dbReference>
<keyword evidence="10" id="KW-1185">Reference proteome</keyword>
<dbReference type="InterPro" id="IPR050390">
    <property type="entry name" value="C5-Methyltransferase"/>
</dbReference>
<evidence type="ECO:0000256" key="3">
    <source>
        <dbReference type="ARBA" id="ARBA00022691"/>
    </source>
</evidence>
<evidence type="ECO:0000256" key="1">
    <source>
        <dbReference type="ARBA" id="ARBA00022603"/>
    </source>
</evidence>
<comment type="similarity">
    <text evidence="6 7">Belongs to the class I-like SAM-binding methyltransferase superfamily. C5-methyltransferase family.</text>
</comment>
<dbReference type="GO" id="GO:0032259">
    <property type="term" value="P:methylation"/>
    <property type="evidence" value="ECO:0007669"/>
    <property type="project" value="UniProtKB-KW"/>
</dbReference>
<evidence type="ECO:0000256" key="5">
    <source>
        <dbReference type="ARBA" id="ARBA00047422"/>
    </source>
</evidence>
<name>A0A420W584_9BACT</name>
<comment type="catalytic activity">
    <reaction evidence="5 8">
        <text>a 2'-deoxycytidine in DNA + S-adenosyl-L-methionine = a 5-methyl-2'-deoxycytidine in DNA + S-adenosyl-L-homocysteine + H(+)</text>
        <dbReference type="Rhea" id="RHEA:13681"/>
        <dbReference type="Rhea" id="RHEA-COMP:11369"/>
        <dbReference type="Rhea" id="RHEA-COMP:11370"/>
        <dbReference type="ChEBI" id="CHEBI:15378"/>
        <dbReference type="ChEBI" id="CHEBI:57856"/>
        <dbReference type="ChEBI" id="CHEBI:59789"/>
        <dbReference type="ChEBI" id="CHEBI:85452"/>
        <dbReference type="ChEBI" id="CHEBI:85454"/>
        <dbReference type="EC" id="2.1.1.37"/>
    </reaction>
</comment>
<dbReference type="AlphaFoldDB" id="A0A420W584"/>
<dbReference type="PROSITE" id="PS51679">
    <property type="entry name" value="SAM_MT_C5"/>
    <property type="match status" value="1"/>
</dbReference>
<feature type="active site" evidence="6">
    <location>
        <position position="90"/>
    </location>
</feature>
<organism evidence="9 10">
    <name type="scientific">Thermovibrio guaymasensis</name>
    <dbReference type="NCBI Taxonomy" id="240167"/>
    <lineage>
        <taxon>Bacteria</taxon>
        <taxon>Pseudomonadati</taxon>
        <taxon>Aquificota</taxon>
        <taxon>Aquificia</taxon>
        <taxon>Desulfurobacteriales</taxon>
        <taxon>Desulfurobacteriaceae</taxon>
        <taxon>Thermovibrio</taxon>
    </lineage>
</organism>
<dbReference type="NCBIfam" id="TIGR00675">
    <property type="entry name" value="dcm"/>
    <property type="match status" value="1"/>
</dbReference>
<evidence type="ECO:0000313" key="10">
    <source>
        <dbReference type="Proteomes" id="UP000280881"/>
    </source>
</evidence>
<reference evidence="9 10" key="1">
    <citation type="submission" date="2018-10" db="EMBL/GenBank/DDBJ databases">
        <title>Genomic Encyclopedia of Type Strains, Phase IV (KMG-IV): sequencing the most valuable type-strain genomes for metagenomic binning, comparative biology and taxonomic classification.</title>
        <authorList>
            <person name="Goeker M."/>
        </authorList>
    </citation>
    <scope>NUCLEOTIDE SEQUENCE [LARGE SCALE GENOMIC DNA]</scope>
    <source>
        <strain evidence="9 10">DSM 15521</strain>
    </source>
</reference>
<dbReference type="InterPro" id="IPR001525">
    <property type="entry name" value="C5_MeTfrase"/>
</dbReference>
<dbReference type="PRINTS" id="PR00105">
    <property type="entry name" value="C5METTRFRASE"/>
</dbReference>
<keyword evidence="1 6" id="KW-0489">Methyltransferase</keyword>
<dbReference type="InterPro" id="IPR018117">
    <property type="entry name" value="C5_DNA_meth_AS"/>
</dbReference>
<keyword evidence="4" id="KW-0680">Restriction system</keyword>
<dbReference type="PANTHER" id="PTHR10629:SF52">
    <property type="entry name" value="DNA (CYTOSINE-5)-METHYLTRANSFERASE 1"/>
    <property type="match status" value="1"/>
</dbReference>
<dbReference type="Gene3D" id="3.40.50.150">
    <property type="entry name" value="Vaccinia Virus protein VP39"/>
    <property type="match status" value="1"/>
</dbReference>
<dbReference type="Gene3D" id="3.90.120.10">
    <property type="entry name" value="DNA Methylase, subunit A, domain 2"/>
    <property type="match status" value="1"/>
</dbReference>
<evidence type="ECO:0000256" key="8">
    <source>
        <dbReference type="RuleBase" id="RU000417"/>
    </source>
</evidence>
<evidence type="ECO:0000313" key="9">
    <source>
        <dbReference type="EMBL" id="RKQ59096.1"/>
    </source>
</evidence>
<dbReference type="GO" id="GO:0009307">
    <property type="term" value="P:DNA restriction-modification system"/>
    <property type="evidence" value="ECO:0007669"/>
    <property type="project" value="UniProtKB-KW"/>
</dbReference>
<keyword evidence="3 6" id="KW-0949">S-adenosyl-L-methionine</keyword>
<dbReference type="Proteomes" id="UP000280881">
    <property type="component" value="Unassembled WGS sequence"/>
</dbReference>
<dbReference type="OrthoDB" id="32195at2"/>
<dbReference type="EC" id="2.1.1.37" evidence="8"/>
<sequence length="433" mass="49760">MFRVLDLFSGAGGLGLGFEMACSQGREGEHGKYFKVVAAVDIDDWSCFTHKFNFPDSVTISADIKDIKGEDILQLTGVKEIDIIIGGPPCQGFSNIGRSAIKGLAAKKIGKWKEIKNISHRFIDDPRNILYKHFVRLVSELQPKFFVMENVKGMMSYMNGEIVEQIKEDFKKIGYEVEAKVLNAAAFGVPQLRERIFFIGNNLGIKISFPEPTHYLPAEEDSLFKRGKSKFLTVKDAIYDLPYIEGGEGEEVMDYDSPPLNNYQNYMRSYLLNNGIIEDKCFNHRARFVSERDKKIFAYLKQGMWYKDLPEDPELRPYRSDIFHDKMRRMREDYPSWTIVAHLHKDGYMFIHPTIDRTITAREAARLQSFPDKFVFLGNVDIIGGDENRKKRILKKYGKIFPISRTQQYKQIGNAVPPLLARAIAEHILKLLS</sequence>
<gene>
    <name evidence="9" type="ORF">C7457_1736</name>
</gene>
<comment type="caution">
    <text evidence="9">The sequence shown here is derived from an EMBL/GenBank/DDBJ whole genome shotgun (WGS) entry which is preliminary data.</text>
</comment>
<evidence type="ECO:0000256" key="2">
    <source>
        <dbReference type="ARBA" id="ARBA00022679"/>
    </source>
</evidence>
<dbReference type="Pfam" id="PF00145">
    <property type="entry name" value="DNA_methylase"/>
    <property type="match status" value="2"/>
</dbReference>
<dbReference type="GO" id="GO:0003886">
    <property type="term" value="F:DNA (cytosine-5-)-methyltransferase activity"/>
    <property type="evidence" value="ECO:0007669"/>
    <property type="project" value="UniProtKB-EC"/>
</dbReference>
<proteinExistence type="inferred from homology"/>
<evidence type="ECO:0000256" key="4">
    <source>
        <dbReference type="ARBA" id="ARBA00022747"/>
    </source>
</evidence>
<evidence type="ECO:0000256" key="6">
    <source>
        <dbReference type="PROSITE-ProRule" id="PRU01016"/>
    </source>
</evidence>
<dbReference type="GO" id="GO:0044027">
    <property type="term" value="P:negative regulation of gene expression via chromosomal CpG island methylation"/>
    <property type="evidence" value="ECO:0007669"/>
    <property type="project" value="TreeGrafter"/>
</dbReference>
<keyword evidence="2 6" id="KW-0808">Transferase</keyword>
<dbReference type="InterPro" id="IPR029063">
    <property type="entry name" value="SAM-dependent_MTases_sf"/>
</dbReference>
<dbReference type="EMBL" id="RBIE01000007">
    <property type="protein sequence ID" value="RKQ59096.1"/>
    <property type="molecule type" value="Genomic_DNA"/>
</dbReference>